<dbReference type="GO" id="GO:0005840">
    <property type="term" value="C:ribosome"/>
    <property type="evidence" value="ECO:0007669"/>
    <property type="project" value="UniProtKB-KW"/>
</dbReference>
<dbReference type="GeneID" id="29072880"/>
<dbReference type="EMBL" id="KY083065">
    <property type="protein sequence ID" value="ARX95843.1"/>
    <property type="molecule type" value="Genomic_DNA"/>
</dbReference>
<dbReference type="HAMAP" id="MF_01326_B">
    <property type="entry name" value="Ribosomal_uL24_B"/>
    <property type="match status" value="1"/>
</dbReference>
<dbReference type="GO" id="GO:1990904">
    <property type="term" value="C:ribonucleoprotein complex"/>
    <property type="evidence" value="ECO:0007669"/>
    <property type="project" value="UniProtKB-KW"/>
</dbReference>
<dbReference type="SMART" id="SM00739">
    <property type="entry name" value="KOW"/>
    <property type="match status" value="1"/>
</dbReference>
<gene>
    <name evidence="9" type="primary">rpl24</name>
    <name evidence="9" type="ORF">Thor_182</name>
</gene>
<proteinExistence type="inferred from homology"/>
<dbReference type="InterPro" id="IPR003256">
    <property type="entry name" value="Ribosomal_uL24"/>
</dbReference>
<dbReference type="EMBL" id="KX284714">
    <property type="protein sequence ID" value="AOM65474.1"/>
    <property type="molecule type" value="Genomic_DNA"/>
</dbReference>
<dbReference type="InterPro" id="IPR014722">
    <property type="entry name" value="Rib_uL2_dom2"/>
</dbReference>
<dbReference type="SUPFAM" id="SSF50104">
    <property type="entry name" value="Translation proteins SH3-like domain"/>
    <property type="match status" value="1"/>
</dbReference>
<dbReference type="CDD" id="cd06089">
    <property type="entry name" value="KOW_RPL26"/>
    <property type="match status" value="1"/>
</dbReference>
<dbReference type="InterPro" id="IPR041988">
    <property type="entry name" value="Ribosomal_uL24_KOW"/>
</dbReference>
<evidence type="ECO:0000313" key="10">
    <source>
        <dbReference type="EMBL" id="ARX95843.1"/>
    </source>
</evidence>
<evidence type="ECO:0000256" key="5">
    <source>
        <dbReference type="ARBA" id="ARBA00035282"/>
    </source>
</evidence>
<dbReference type="PANTHER" id="PTHR12903">
    <property type="entry name" value="MITOCHONDRIAL RIBOSOMAL PROTEIN L24"/>
    <property type="match status" value="1"/>
</dbReference>
<keyword evidence="10" id="KW-0150">Chloroplast</keyword>
<reference evidence="10" key="1">
    <citation type="submission" date="2016-11" db="EMBL/GenBank/DDBJ databases">
        <title>Complete Chloroplast Genome of Thorea hispida.</title>
        <authorList>
            <person name="Nan F."/>
            <person name="Xie S."/>
        </authorList>
    </citation>
    <scope>NUCLEOTIDE SEQUENCE</scope>
</reference>
<keyword evidence="9" id="KW-0934">Plastid</keyword>
<protein>
    <recommendedName>
        <fullName evidence="5">Large ribosomal subunit protein uL24c</fullName>
    </recommendedName>
    <alternativeName>
        <fullName evidence="6">50S ribosomal protein L24, chloroplastic</fullName>
    </alternativeName>
</protein>
<geneLocation type="plastid" evidence="9"/>
<evidence type="ECO:0000256" key="2">
    <source>
        <dbReference type="ARBA" id="ARBA00010618"/>
    </source>
</evidence>
<keyword evidence="3 7" id="KW-0689">Ribosomal protein</keyword>
<comment type="function">
    <text evidence="1">One of two assembly initiator proteins, it binds directly to the 5'-end of the 23S rRNA, where it nucleates assembly of the 50S subunit.</text>
</comment>
<evidence type="ECO:0000256" key="1">
    <source>
        <dbReference type="ARBA" id="ARBA00004072"/>
    </source>
</evidence>
<dbReference type="InterPro" id="IPR057264">
    <property type="entry name" value="Ribosomal_uL24_C"/>
</dbReference>
<dbReference type="Gene3D" id="2.30.30.30">
    <property type="match status" value="1"/>
</dbReference>
<evidence type="ECO:0000256" key="7">
    <source>
        <dbReference type="RuleBase" id="RU003477"/>
    </source>
</evidence>
<dbReference type="InterPro" id="IPR005824">
    <property type="entry name" value="KOW"/>
</dbReference>
<dbReference type="NCBIfam" id="TIGR01079">
    <property type="entry name" value="rplX_bact"/>
    <property type="match status" value="1"/>
</dbReference>
<name>A0A1C9CAU0_9FLOR</name>
<feature type="domain" description="KOW" evidence="8">
    <location>
        <begin position="8"/>
        <end position="35"/>
    </location>
</feature>
<evidence type="ECO:0000259" key="8">
    <source>
        <dbReference type="SMART" id="SM00739"/>
    </source>
</evidence>
<dbReference type="GO" id="GO:0003735">
    <property type="term" value="F:structural constituent of ribosome"/>
    <property type="evidence" value="ECO:0007669"/>
    <property type="project" value="InterPro"/>
</dbReference>
<comment type="similarity">
    <text evidence="2 7">Belongs to the universal ribosomal protein uL24 family.</text>
</comment>
<reference evidence="9" key="2">
    <citation type="journal article" date="2018" name="PLoS ONE">
        <title>Plastid genome analysis of three Nemaliophycidae red algal species suggests environmental adaptation for iron limited habitats.</title>
        <authorList>
            <person name="Cho C.H."/>
            <person name="Choi J.W."/>
            <person name="Lam D.W."/>
            <person name="Kim K.M."/>
            <person name="Yoon H.S."/>
        </authorList>
    </citation>
    <scope>NUCLEOTIDE SEQUENCE</scope>
</reference>
<evidence type="ECO:0000256" key="4">
    <source>
        <dbReference type="ARBA" id="ARBA00023274"/>
    </source>
</evidence>
<evidence type="ECO:0000256" key="3">
    <source>
        <dbReference type="ARBA" id="ARBA00022980"/>
    </source>
</evidence>
<keyword evidence="4 7" id="KW-0687">Ribonucleoprotein</keyword>
<evidence type="ECO:0000256" key="6">
    <source>
        <dbReference type="ARBA" id="ARBA00035361"/>
    </source>
</evidence>
<dbReference type="GO" id="GO:0003723">
    <property type="term" value="F:RNA binding"/>
    <property type="evidence" value="ECO:0007669"/>
    <property type="project" value="InterPro"/>
</dbReference>
<dbReference type="Pfam" id="PF17136">
    <property type="entry name" value="ribosomal_L24"/>
    <property type="match status" value="1"/>
</dbReference>
<dbReference type="GO" id="GO:0006412">
    <property type="term" value="P:translation"/>
    <property type="evidence" value="ECO:0007669"/>
    <property type="project" value="InterPro"/>
</dbReference>
<dbReference type="Pfam" id="PF00467">
    <property type="entry name" value="KOW"/>
    <property type="match status" value="1"/>
</dbReference>
<dbReference type="PROSITE" id="PS01108">
    <property type="entry name" value="RIBOSOMAL_L24"/>
    <property type="match status" value="1"/>
</dbReference>
<evidence type="ECO:0000313" key="9">
    <source>
        <dbReference type="EMBL" id="AOM65474.1"/>
    </source>
</evidence>
<accession>A0A1C9CAU0</accession>
<organism evidence="9">
    <name type="scientific">Thorea hispida</name>
    <dbReference type="NCBI Taxonomy" id="202687"/>
    <lineage>
        <taxon>Eukaryota</taxon>
        <taxon>Rhodophyta</taxon>
        <taxon>Florideophyceae</taxon>
        <taxon>Nemaliophycidae</taxon>
        <taxon>Thoreales</taxon>
        <taxon>Thoreaceae</taxon>
        <taxon>Thorea</taxon>
    </lineage>
</organism>
<dbReference type="RefSeq" id="YP_009296539.1">
    <property type="nucleotide sequence ID" value="NC_031171.1"/>
</dbReference>
<dbReference type="AlphaFoldDB" id="A0A1C9CAU0"/>
<dbReference type="InterPro" id="IPR008991">
    <property type="entry name" value="Translation_prot_SH3-like_sf"/>
</dbReference>
<dbReference type="InterPro" id="IPR005825">
    <property type="entry name" value="Ribosomal_uL24_CS"/>
</dbReference>
<sequence length="85" mass="9651">MAKKLKMHVKKGDQVKIISGKYKGKIGSITRVNTKTGKILIKNMNFKTKHCKPKQNGETGKIVQIESPIHSSNVMLYEEKLKIQK</sequence>